<dbReference type="AlphaFoldDB" id="A0A1F5TDD8"/>
<comment type="caution">
    <text evidence="1">The sequence shown here is derived from an EMBL/GenBank/DDBJ whole genome shotgun (WGS) entry which is preliminary data.</text>
</comment>
<reference evidence="1 2" key="1">
    <citation type="journal article" date="2016" name="Nat. Commun.">
        <title>Thousands of microbial genomes shed light on interconnected biogeochemical processes in an aquifer system.</title>
        <authorList>
            <person name="Anantharaman K."/>
            <person name="Brown C.T."/>
            <person name="Hug L.A."/>
            <person name="Sharon I."/>
            <person name="Castelle C.J."/>
            <person name="Probst A.J."/>
            <person name="Thomas B.C."/>
            <person name="Singh A."/>
            <person name="Wilkins M.J."/>
            <person name="Karaoz U."/>
            <person name="Brodie E.L."/>
            <person name="Williams K.H."/>
            <person name="Hubbard S.S."/>
            <person name="Banfield J.F."/>
        </authorList>
    </citation>
    <scope>NUCLEOTIDE SEQUENCE [LARGE SCALE GENOMIC DNA]</scope>
</reference>
<dbReference type="EMBL" id="MFGM01000027">
    <property type="protein sequence ID" value="OGF36929.1"/>
    <property type="molecule type" value="Genomic_DNA"/>
</dbReference>
<accession>A0A1F5TDD8</accession>
<name>A0A1F5TDD8_9BACT</name>
<evidence type="ECO:0000313" key="1">
    <source>
        <dbReference type="EMBL" id="OGF36929.1"/>
    </source>
</evidence>
<proteinExistence type="predicted"/>
<gene>
    <name evidence="1" type="ORF">A2482_02930</name>
</gene>
<organism evidence="1 2">
    <name type="scientific">Candidatus Falkowbacteria bacterium RIFOXYC2_FULL_48_21</name>
    <dbReference type="NCBI Taxonomy" id="1798005"/>
    <lineage>
        <taxon>Bacteria</taxon>
        <taxon>Candidatus Falkowiibacteriota</taxon>
    </lineage>
</organism>
<evidence type="ECO:0000313" key="2">
    <source>
        <dbReference type="Proteomes" id="UP000178656"/>
    </source>
</evidence>
<sequence>MGTKCKKCGAPITGFWAKIAAIAGVKQSLKDPEMCNKCDSETATPVATPVAPVEQPKDLFEAEVKLEAPKVEEPKQE</sequence>
<dbReference type="Proteomes" id="UP000178656">
    <property type="component" value="Unassembled WGS sequence"/>
</dbReference>
<protein>
    <submittedName>
        <fullName evidence="1">Uncharacterized protein</fullName>
    </submittedName>
</protein>